<dbReference type="AlphaFoldDB" id="A0A5C3NH19"/>
<accession>A0A5C3NH19</accession>
<dbReference type="EMBL" id="ML213503">
    <property type="protein sequence ID" value="TFK56682.1"/>
    <property type="molecule type" value="Genomic_DNA"/>
</dbReference>
<protein>
    <submittedName>
        <fullName evidence="2">Uncharacterized protein</fullName>
    </submittedName>
</protein>
<feature type="region of interest" description="Disordered" evidence="1">
    <location>
        <begin position="228"/>
        <end position="247"/>
    </location>
</feature>
<dbReference type="Proteomes" id="UP000305948">
    <property type="component" value="Unassembled WGS sequence"/>
</dbReference>
<proteinExistence type="predicted"/>
<sequence>MPKNPLTGQFPLRSTNLRLAYSRWATGYVSIVLSWRGGGCASRPFHSQTRSTRKSRARMVALRGIIAFGAFGVARPDARPLVTRLSEARARVYEHDSKAAVISRLKPSPRVFVRGKRNSAKRLFPYDEKLRVWVPPRSGMRTTWTNKWNDAFVARKQSRHGCSKVAGGNEYRSAVGIGGVDKIGISISGQIQGFPVRNSYCPVLQNVDKSEEIPVNILHNREQFPVQGWRGQGRKSRRRAENREMNL</sequence>
<evidence type="ECO:0000256" key="1">
    <source>
        <dbReference type="SAM" id="MobiDB-lite"/>
    </source>
</evidence>
<evidence type="ECO:0000313" key="2">
    <source>
        <dbReference type="EMBL" id="TFK56682.1"/>
    </source>
</evidence>
<organism evidence="2 3">
    <name type="scientific">Heliocybe sulcata</name>
    <dbReference type="NCBI Taxonomy" id="5364"/>
    <lineage>
        <taxon>Eukaryota</taxon>
        <taxon>Fungi</taxon>
        <taxon>Dikarya</taxon>
        <taxon>Basidiomycota</taxon>
        <taxon>Agaricomycotina</taxon>
        <taxon>Agaricomycetes</taxon>
        <taxon>Gloeophyllales</taxon>
        <taxon>Gloeophyllaceae</taxon>
        <taxon>Heliocybe</taxon>
    </lineage>
</organism>
<evidence type="ECO:0000313" key="3">
    <source>
        <dbReference type="Proteomes" id="UP000305948"/>
    </source>
</evidence>
<reference evidence="2 3" key="1">
    <citation type="journal article" date="2019" name="Nat. Ecol. Evol.">
        <title>Megaphylogeny resolves global patterns of mushroom evolution.</title>
        <authorList>
            <person name="Varga T."/>
            <person name="Krizsan K."/>
            <person name="Foldi C."/>
            <person name="Dima B."/>
            <person name="Sanchez-Garcia M."/>
            <person name="Sanchez-Ramirez S."/>
            <person name="Szollosi G.J."/>
            <person name="Szarkandi J.G."/>
            <person name="Papp V."/>
            <person name="Albert L."/>
            <person name="Andreopoulos W."/>
            <person name="Angelini C."/>
            <person name="Antonin V."/>
            <person name="Barry K.W."/>
            <person name="Bougher N.L."/>
            <person name="Buchanan P."/>
            <person name="Buyck B."/>
            <person name="Bense V."/>
            <person name="Catcheside P."/>
            <person name="Chovatia M."/>
            <person name="Cooper J."/>
            <person name="Damon W."/>
            <person name="Desjardin D."/>
            <person name="Finy P."/>
            <person name="Geml J."/>
            <person name="Haridas S."/>
            <person name="Hughes K."/>
            <person name="Justo A."/>
            <person name="Karasinski D."/>
            <person name="Kautmanova I."/>
            <person name="Kiss B."/>
            <person name="Kocsube S."/>
            <person name="Kotiranta H."/>
            <person name="LaButti K.M."/>
            <person name="Lechner B.E."/>
            <person name="Liimatainen K."/>
            <person name="Lipzen A."/>
            <person name="Lukacs Z."/>
            <person name="Mihaltcheva S."/>
            <person name="Morgado L.N."/>
            <person name="Niskanen T."/>
            <person name="Noordeloos M.E."/>
            <person name="Ohm R.A."/>
            <person name="Ortiz-Santana B."/>
            <person name="Ovrebo C."/>
            <person name="Racz N."/>
            <person name="Riley R."/>
            <person name="Savchenko A."/>
            <person name="Shiryaev A."/>
            <person name="Soop K."/>
            <person name="Spirin V."/>
            <person name="Szebenyi C."/>
            <person name="Tomsovsky M."/>
            <person name="Tulloss R.E."/>
            <person name="Uehling J."/>
            <person name="Grigoriev I.V."/>
            <person name="Vagvolgyi C."/>
            <person name="Papp T."/>
            <person name="Martin F.M."/>
            <person name="Miettinen O."/>
            <person name="Hibbett D.S."/>
            <person name="Nagy L.G."/>
        </authorList>
    </citation>
    <scope>NUCLEOTIDE SEQUENCE [LARGE SCALE GENOMIC DNA]</scope>
    <source>
        <strain evidence="2 3">OMC1185</strain>
    </source>
</reference>
<gene>
    <name evidence="2" type="ORF">OE88DRAFT_1640566</name>
</gene>
<name>A0A5C3NH19_9AGAM</name>
<keyword evidence="3" id="KW-1185">Reference proteome</keyword>